<feature type="region of interest" description="Disordered" evidence="1">
    <location>
        <begin position="1"/>
        <end position="23"/>
    </location>
</feature>
<keyword evidence="2" id="KW-1133">Transmembrane helix</keyword>
<feature type="transmembrane region" description="Helical" evidence="2">
    <location>
        <begin position="218"/>
        <end position="238"/>
    </location>
</feature>
<feature type="transmembrane region" description="Helical" evidence="2">
    <location>
        <begin position="314"/>
        <end position="337"/>
    </location>
</feature>
<dbReference type="AlphaFoldDB" id="A0A8H6ZQC9"/>
<dbReference type="VEuPathDB" id="FungiDB:PC9H_010128"/>
<protein>
    <recommendedName>
        <fullName evidence="3">DUF6535 domain-containing protein</fullName>
    </recommendedName>
</protein>
<evidence type="ECO:0000313" key="4">
    <source>
        <dbReference type="EMBL" id="KAF7424817.1"/>
    </source>
</evidence>
<sequence>MSTPPRPILNPISTSKSADDEDKFNPFSSHLGDRLFSKQLDVDDNDDTLYSSVRPSNLIDDQVLMLFEKQTELIGQLVEWQSKQDEHTKEQIKLLSEINARQDIEGASRTAAPSVPVRSASAWNPLLRSTLKKMSPTIDRWRGGLDTLLIFIGLFSAIVTSFLIEAIGNLKPDPADKTNALLANLTEIIVSMGRINVSEPLHLIEPEGFEPEPEDIRLNIYCFVSLIFALCTAALAVVGRDYLTRLTRPDGDAISRLTDIHRRWKGAQTSLGPFLETLPMTLTLPVFIFALGLVDYITSISIKLDERGQYLDSAFIIGGAAISLTALMVLFTVYHGICHPATSPFQSGIRTLLRLRETWKADDQPPSPCLSQDNLNAFHELIQDIHDDETLTHAVGPLNSLLKSQWSWDEKEVNTVLHLLSFEASLQCQMNVLNVLAKRDISGITSVPIGVRVQVLSAVLAVEKYHVSTNLPPGNLDQLVKFPFVTVVAKLARSIVQANFSNWDLDKSPLLALLSVTAYKYHVHPDHQWIVEVVSFHALKILADVFDPEFFNSHDPQFVNERMDEVFGAHAMDFSECQMLAVGLAISQDIQPHVFQGMMGWICTKITSSSEVQLFSIHVLTEVLNLVSIDENKQMYRPLFRLCWFVNYISESLFFPANIGVNASFTMQMAYTIQKRWCSLEVVKPTLWSDSVFTSVIRFLDLAEGNLAELATSEEHRDIISQISAALGGLCVLLSSVNPVTITETDNRQRRVEFTHQLLRVCIQYITHEDRTTGEPILPERTLESLLASLSRLVKMVKMEEIDESLRVQLAVLPLEAPVVRRN</sequence>
<keyword evidence="5" id="KW-1185">Reference proteome</keyword>
<evidence type="ECO:0000256" key="2">
    <source>
        <dbReference type="SAM" id="Phobius"/>
    </source>
</evidence>
<dbReference type="GeneID" id="59379946"/>
<accession>A0A8H6ZQC9</accession>
<feature type="transmembrane region" description="Helical" evidence="2">
    <location>
        <begin position="282"/>
        <end position="302"/>
    </location>
</feature>
<dbReference type="InterPro" id="IPR045338">
    <property type="entry name" value="DUF6535"/>
</dbReference>
<evidence type="ECO:0000259" key="3">
    <source>
        <dbReference type="Pfam" id="PF20153"/>
    </source>
</evidence>
<reference evidence="4" key="1">
    <citation type="submission" date="2019-07" db="EMBL/GenBank/DDBJ databases">
        <authorList>
            <person name="Palmer J.M."/>
        </authorList>
    </citation>
    <scope>NUCLEOTIDE SEQUENCE</scope>
    <source>
        <strain evidence="4">PC9</strain>
    </source>
</reference>
<dbReference type="OrthoDB" id="2756178at2759"/>
<evidence type="ECO:0000256" key="1">
    <source>
        <dbReference type="SAM" id="MobiDB-lite"/>
    </source>
</evidence>
<dbReference type="Proteomes" id="UP000623687">
    <property type="component" value="Unassembled WGS sequence"/>
</dbReference>
<keyword evidence="2" id="KW-0812">Transmembrane</keyword>
<comment type="caution">
    <text evidence="4">The sequence shown here is derived from an EMBL/GenBank/DDBJ whole genome shotgun (WGS) entry which is preliminary data.</text>
</comment>
<proteinExistence type="predicted"/>
<dbReference type="EMBL" id="JACETU010000007">
    <property type="protein sequence ID" value="KAF7424817.1"/>
    <property type="molecule type" value="Genomic_DNA"/>
</dbReference>
<feature type="transmembrane region" description="Helical" evidence="2">
    <location>
        <begin position="148"/>
        <end position="168"/>
    </location>
</feature>
<feature type="domain" description="DUF6535" evidence="3">
    <location>
        <begin position="123"/>
        <end position="297"/>
    </location>
</feature>
<organism evidence="4 5">
    <name type="scientific">Pleurotus ostreatus</name>
    <name type="common">Oyster mushroom</name>
    <name type="synonym">White-rot fungus</name>
    <dbReference type="NCBI Taxonomy" id="5322"/>
    <lineage>
        <taxon>Eukaryota</taxon>
        <taxon>Fungi</taxon>
        <taxon>Dikarya</taxon>
        <taxon>Basidiomycota</taxon>
        <taxon>Agaricomycotina</taxon>
        <taxon>Agaricomycetes</taxon>
        <taxon>Agaricomycetidae</taxon>
        <taxon>Agaricales</taxon>
        <taxon>Pleurotineae</taxon>
        <taxon>Pleurotaceae</taxon>
        <taxon>Pleurotus</taxon>
    </lineage>
</organism>
<keyword evidence="2" id="KW-0472">Membrane</keyword>
<dbReference type="RefSeq" id="XP_036629011.1">
    <property type="nucleotide sequence ID" value="XM_036779622.1"/>
</dbReference>
<name>A0A8H6ZQC9_PLEOS</name>
<dbReference type="Pfam" id="PF20153">
    <property type="entry name" value="DUF6535"/>
    <property type="match status" value="1"/>
</dbReference>
<gene>
    <name evidence="4" type="ORF">PC9H_010128</name>
</gene>
<evidence type="ECO:0000313" key="5">
    <source>
        <dbReference type="Proteomes" id="UP000623687"/>
    </source>
</evidence>